<comment type="cofactor">
    <cofactor evidence="9 11">
        <name>Zn(2+)</name>
        <dbReference type="ChEBI" id="CHEBI:29105"/>
    </cofactor>
    <text evidence="9 11">Binds 2 Zn(2+) ions per subunit.</text>
</comment>
<dbReference type="EC" id="3.4.11.4" evidence="9"/>
<keyword evidence="3 9" id="KW-0031">Aminopeptidase</keyword>
<dbReference type="InterPro" id="IPR036264">
    <property type="entry name" value="Bact_exopeptidase_dim_dom"/>
</dbReference>
<comment type="function">
    <text evidence="9">Cleaves the N-terminal amino acid of tripeptides.</text>
</comment>
<feature type="binding site" evidence="9 11">
    <location>
        <position position="146"/>
    </location>
    <ligand>
        <name>Zn(2+)</name>
        <dbReference type="ChEBI" id="CHEBI:29105"/>
        <label>1</label>
    </ligand>
</feature>
<evidence type="ECO:0000256" key="11">
    <source>
        <dbReference type="PIRSR" id="PIRSR037215-2"/>
    </source>
</evidence>
<dbReference type="Gene3D" id="3.40.630.10">
    <property type="entry name" value="Zn peptidases"/>
    <property type="match status" value="1"/>
</dbReference>
<evidence type="ECO:0000256" key="4">
    <source>
        <dbReference type="ARBA" id="ARBA00022670"/>
    </source>
</evidence>
<dbReference type="OrthoDB" id="9804934at2"/>
<dbReference type="NCBIfam" id="TIGR01882">
    <property type="entry name" value="peptidase-T"/>
    <property type="match status" value="1"/>
</dbReference>
<dbReference type="PROSITE" id="PS00758">
    <property type="entry name" value="ARGE_DAPE_CPG2_1"/>
    <property type="match status" value="1"/>
</dbReference>
<comment type="similarity">
    <text evidence="2 9">Belongs to the peptidase M20B family.</text>
</comment>
<feature type="domain" description="Peptidase M20 dimerisation" evidence="12">
    <location>
        <begin position="212"/>
        <end position="315"/>
    </location>
</feature>
<gene>
    <name evidence="9" type="primary">pepT</name>
    <name evidence="13" type="ORF">SAMN05216366_10199</name>
</gene>
<dbReference type="PANTHER" id="PTHR42994">
    <property type="entry name" value="PEPTIDASE T"/>
    <property type="match status" value="1"/>
</dbReference>
<keyword evidence="5 9" id="KW-0479">Metal-binding</keyword>
<dbReference type="InterPro" id="IPR010161">
    <property type="entry name" value="Peptidase_M20B"/>
</dbReference>
<keyword evidence="7 9" id="KW-0862">Zinc</keyword>
<evidence type="ECO:0000256" key="10">
    <source>
        <dbReference type="PIRSR" id="PIRSR037215-1"/>
    </source>
</evidence>
<dbReference type="GO" id="GO:0006508">
    <property type="term" value="P:proteolysis"/>
    <property type="evidence" value="ECO:0007669"/>
    <property type="project" value="UniProtKB-UniRule"/>
</dbReference>
<keyword evidence="6 9" id="KW-0378">Hydrolase</keyword>
<dbReference type="GO" id="GO:0045148">
    <property type="term" value="F:tripeptide aminopeptidase activity"/>
    <property type="evidence" value="ECO:0007669"/>
    <property type="project" value="UniProtKB-UniRule"/>
</dbReference>
<dbReference type="Pfam" id="PF01546">
    <property type="entry name" value="Peptidase_M20"/>
    <property type="match status" value="1"/>
</dbReference>
<dbReference type="EMBL" id="FNJQ01000001">
    <property type="protein sequence ID" value="SDO77750.1"/>
    <property type="molecule type" value="Genomic_DNA"/>
</dbReference>
<dbReference type="Gene3D" id="3.30.70.360">
    <property type="match status" value="1"/>
</dbReference>
<dbReference type="GO" id="GO:0005829">
    <property type="term" value="C:cytosol"/>
    <property type="evidence" value="ECO:0007669"/>
    <property type="project" value="TreeGrafter"/>
</dbReference>
<keyword evidence="8 9" id="KW-0482">Metalloprotease</keyword>
<dbReference type="GO" id="GO:0008270">
    <property type="term" value="F:zinc ion binding"/>
    <property type="evidence" value="ECO:0007669"/>
    <property type="project" value="UniProtKB-UniRule"/>
</dbReference>
<evidence type="ECO:0000256" key="8">
    <source>
        <dbReference type="ARBA" id="ARBA00023049"/>
    </source>
</evidence>
<reference evidence="13 14" key="1">
    <citation type="submission" date="2016-10" db="EMBL/GenBank/DDBJ databases">
        <authorList>
            <person name="de Groot N.N."/>
        </authorList>
    </citation>
    <scope>NUCLEOTIDE SEQUENCE [LARGE SCALE GENOMIC DNA]</scope>
    <source>
        <strain evidence="13 14">S137</strain>
    </source>
</reference>
<dbReference type="GO" id="GO:0008237">
    <property type="term" value="F:metallopeptidase activity"/>
    <property type="evidence" value="ECO:0007669"/>
    <property type="project" value="UniProtKB-KW"/>
</dbReference>
<dbReference type="HAMAP" id="MF_00550">
    <property type="entry name" value="Aminopeptidase_M20"/>
    <property type="match status" value="1"/>
</dbReference>
<comment type="subcellular location">
    <subcellularLocation>
        <location evidence="9">Cytoplasm</location>
    </subcellularLocation>
</comment>
<accession>A0A1H0MC71</accession>
<dbReference type="InterPro" id="IPR011650">
    <property type="entry name" value="Peptidase_M20_dimer"/>
</dbReference>
<dbReference type="InterPro" id="IPR002933">
    <property type="entry name" value="Peptidase_M20"/>
</dbReference>
<dbReference type="InterPro" id="IPR001261">
    <property type="entry name" value="ArgE/DapE_CS"/>
</dbReference>
<evidence type="ECO:0000313" key="14">
    <source>
        <dbReference type="Proteomes" id="UP000182412"/>
    </source>
</evidence>
<dbReference type="RefSeq" id="WP_074570664.1">
    <property type="nucleotide sequence ID" value="NZ_FNJQ01000001.1"/>
</dbReference>
<feature type="binding site" evidence="9 11">
    <location>
        <position position="386"/>
    </location>
    <ligand>
        <name>Zn(2+)</name>
        <dbReference type="ChEBI" id="CHEBI:29105"/>
        <label>2</label>
    </ligand>
</feature>
<evidence type="ECO:0000256" key="3">
    <source>
        <dbReference type="ARBA" id="ARBA00022438"/>
    </source>
</evidence>
<feature type="binding site" evidence="9 11">
    <location>
        <position position="181"/>
    </location>
    <ligand>
        <name>Zn(2+)</name>
        <dbReference type="ChEBI" id="CHEBI:29105"/>
        <label>2</label>
    </ligand>
</feature>
<dbReference type="SUPFAM" id="SSF55031">
    <property type="entry name" value="Bacterial exopeptidase dimerisation domain"/>
    <property type="match status" value="1"/>
</dbReference>
<evidence type="ECO:0000259" key="12">
    <source>
        <dbReference type="Pfam" id="PF07687"/>
    </source>
</evidence>
<evidence type="ECO:0000313" key="13">
    <source>
        <dbReference type="EMBL" id="SDO77750.1"/>
    </source>
</evidence>
<evidence type="ECO:0000256" key="5">
    <source>
        <dbReference type="ARBA" id="ARBA00022723"/>
    </source>
</evidence>
<feature type="active site" description="Proton acceptor" evidence="9 10">
    <location>
        <position position="180"/>
    </location>
</feature>
<dbReference type="AlphaFoldDB" id="A0A1H0MC71"/>
<feature type="active site" evidence="9 10">
    <location>
        <position position="85"/>
    </location>
</feature>
<keyword evidence="4 9" id="KW-0645">Protease</keyword>
<evidence type="ECO:0000256" key="2">
    <source>
        <dbReference type="ARBA" id="ARBA00009692"/>
    </source>
</evidence>
<name>A0A1H0MC71_SELRU</name>
<comment type="catalytic activity">
    <reaction evidence="1 9">
        <text>Release of the N-terminal residue from a tripeptide.</text>
        <dbReference type="EC" id="3.4.11.4"/>
    </reaction>
</comment>
<dbReference type="Proteomes" id="UP000182412">
    <property type="component" value="Unassembled WGS sequence"/>
</dbReference>
<evidence type="ECO:0000256" key="6">
    <source>
        <dbReference type="ARBA" id="ARBA00022801"/>
    </source>
</evidence>
<proteinExistence type="inferred from homology"/>
<evidence type="ECO:0000256" key="9">
    <source>
        <dbReference type="HAMAP-Rule" id="MF_00550"/>
    </source>
</evidence>
<dbReference type="SUPFAM" id="SSF53187">
    <property type="entry name" value="Zn-dependent exopeptidases"/>
    <property type="match status" value="1"/>
</dbReference>
<protein>
    <recommendedName>
        <fullName evidence="9">Peptidase T</fullName>
        <ecNumber evidence="9">3.4.11.4</ecNumber>
    </recommendedName>
    <alternativeName>
        <fullName evidence="9">Aminotripeptidase</fullName>
        <shortName evidence="9">Tripeptidase</shortName>
    </alternativeName>
    <alternativeName>
        <fullName evidence="9">Tripeptide aminopeptidase</fullName>
    </alternativeName>
</protein>
<evidence type="ECO:0000256" key="1">
    <source>
        <dbReference type="ARBA" id="ARBA00000870"/>
    </source>
</evidence>
<organism evidence="13 14">
    <name type="scientific">Selenomonas ruminantium</name>
    <dbReference type="NCBI Taxonomy" id="971"/>
    <lineage>
        <taxon>Bacteria</taxon>
        <taxon>Bacillati</taxon>
        <taxon>Bacillota</taxon>
        <taxon>Negativicutes</taxon>
        <taxon>Selenomonadales</taxon>
        <taxon>Selenomonadaceae</taxon>
        <taxon>Selenomonas</taxon>
    </lineage>
</organism>
<evidence type="ECO:0000256" key="7">
    <source>
        <dbReference type="ARBA" id="ARBA00022833"/>
    </source>
</evidence>
<dbReference type="PROSITE" id="PS00759">
    <property type="entry name" value="ARGE_DAPE_CPG2_2"/>
    <property type="match status" value="1"/>
</dbReference>
<dbReference type="NCBIfam" id="NF003976">
    <property type="entry name" value="PRK05469.1"/>
    <property type="match status" value="1"/>
</dbReference>
<dbReference type="PANTHER" id="PTHR42994:SF1">
    <property type="entry name" value="PEPTIDASE T"/>
    <property type="match status" value="1"/>
</dbReference>
<feature type="binding site" evidence="9 11">
    <location>
        <position position="83"/>
    </location>
    <ligand>
        <name>Zn(2+)</name>
        <dbReference type="ChEBI" id="CHEBI:29105"/>
        <label>1</label>
    </ligand>
</feature>
<keyword evidence="9" id="KW-0963">Cytoplasm</keyword>
<dbReference type="Pfam" id="PF07687">
    <property type="entry name" value="M20_dimer"/>
    <property type="match status" value="1"/>
</dbReference>
<dbReference type="GO" id="GO:0043171">
    <property type="term" value="P:peptide catabolic process"/>
    <property type="evidence" value="ECO:0007669"/>
    <property type="project" value="UniProtKB-UniRule"/>
</dbReference>
<dbReference type="CDD" id="cd03892">
    <property type="entry name" value="M20_peptT"/>
    <property type="match status" value="1"/>
</dbReference>
<sequence>MELSMDILVKRFKDYVSFDTQSDEDNDKACPSTPGQLVLAKHLAEELKEIGLSDVELDNHGYVMATLPANGMEDAPIVGFIAHMDTSPSASGKDIKPQIVKDYDGQDIVLNKEQNIVFSTKAFPEVLKYKGQDIMFTDGTTLLGADDKAGVTAIISAMEYLVQHPEVKHGKIRVGFTPDEETGRSADLFDVEKFAADFAYTIDGGELGGLEYENFNAANPVITFHGVSVHTGDAKDKMINALSLACEWQQMLPAGEKPEYTEGHEGFFHVYKLSGDVETCTMSMLIRDHDKEKFAQRKAYLDQMAAFFNQKYGEGRVEVKHHDVYFNMLEKIEDGNMYVVELAKEAMKAAGIEPDVQPIRGGTDGARLSFMGLPCPNIFTGGANFHGRFEYLPLESLKKAGETVLQIAVGAGKLNKK</sequence>
<dbReference type="NCBIfam" id="NF009920">
    <property type="entry name" value="PRK13381.1"/>
    <property type="match status" value="1"/>
</dbReference>
<dbReference type="PIRSF" id="PIRSF037215">
    <property type="entry name" value="Peptidase_M20B"/>
    <property type="match status" value="1"/>
</dbReference>
<feature type="binding site" evidence="9 11">
    <location>
        <position position="146"/>
    </location>
    <ligand>
        <name>Zn(2+)</name>
        <dbReference type="ChEBI" id="CHEBI:29105"/>
        <label>2</label>
    </ligand>
</feature>
<feature type="binding site" evidence="9 11">
    <location>
        <position position="203"/>
    </location>
    <ligand>
        <name>Zn(2+)</name>
        <dbReference type="ChEBI" id="CHEBI:29105"/>
        <label>1</label>
    </ligand>
</feature>